<dbReference type="eggNOG" id="COG0694">
    <property type="taxonomic scope" value="Bacteria"/>
</dbReference>
<dbReference type="eggNOG" id="COG0316">
    <property type="taxonomic scope" value="Bacteria"/>
</dbReference>
<evidence type="ECO:0000313" key="4">
    <source>
        <dbReference type="EMBL" id="AEH10129.1"/>
    </source>
</evidence>
<feature type="domain" description="NIF system FeS cluster assembly NifU C-terminal" evidence="2">
    <location>
        <begin position="131"/>
        <end position="193"/>
    </location>
</feature>
<dbReference type="NCBIfam" id="TIGR00049">
    <property type="entry name" value="iron-sulfur cluster assembly accessory protein"/>
    <property type="match status" value="1"/>
</dbReference>
<dbReference type="Gene3D" id="3.30.300.130">
    <property type="entry name" value="Fe-S cluster assembly (FSCA)"/>
    <property type="match status" value="1"/>
</dbReference>
<name>F8B4Z7_9ACTN</name>
<proteinExistence type="predicted"/>
<dbReference type="SUPFAM" id="SSF89360">
    <property type="entry name" value="HesB-like domain"/>
    <property type="match status" value="1"/>
</dbReference>
<keyword evidence="5" id="KW-1185">Reference proteome</keyword>
<dbReference type="GO" id="GO:0051537">
    <property type="term" value="F:2 iron, 2 sulfur cluster binding"/>
    <property type="evidence" value="ECO:0007669"/>
    <property type="project" value="UniProtKB-ARBA"/>
</dbReference>
<dbReference type="GO" id="GO:0016226">
    <property type="term" value="P:iron-sulfur cluster assembly"/>
    <property type="evidence" value="ECO:0007669"/>
    <property type="project" value="InterPro"/>
</dbReference>
<dbReference type="InterPro" id="IPR000361">
    <property type="entry name" value="ATAP_core_dom"/>
</dbReference>
<feature type="domain" description="Core" evidence="3">
    <location>
        <begin position="4"/>
        <end position="108"/>
    </location>
</feature>
<dbReference type="STRING" id="656024.FsymDg_2793"/>
<dbReference type="InterPro" id="IPR035903">
    <property type="entry name" value="HesB-like_dom_sf"/>
</dbReference>
<dbReference type="Gene3D" id="2.60.300.12">
    <property type="entry name" value="HesB-like domain"/>
    <property type="match status" value="1"/>
</dbReference>
<dbReference type="PANTHER" id="PTHR43011:SF1">
    <property type="entry name" value="IRON-SULFUR CLUSTER ASSEMBLY 2 HOMOLOG, MITOCHONDRIAL"/>
    <property type="match status" value="1"/>
</dbReference>
<reference evidence="4 5" key="1">
    <citation type="submission" date="2011-05" db="EMBL/GenBank/DDBJ databases">
        <title>Complete sequence of chromosome of Frankia symbiont of Datisca glomerata.</title>
        <authorList>
            <consortium name="US DOE Joint Genome Institute"/>
            <person name="Lucas S."/>
            <person name="Han J."/>
            <person name="Lapidus A."/>
            <person name="Cheng J.-F."/>
            <person name="Goodwin L."/>
            <person name="Pitluck S."/>
            <person name="Peters L."/>
            <person name="Mikhailova N."/>
            <person name="Chertkov O."/>
            <person name="Teshima H."/>
            <person name="Han C."/>
            <person name="Tapia R."/>
            <person name="Land M."/>
            <person name="Hauser L."/>
            <person name="Kyrpides N."/>
            <person name="Ivanova N."/>
            <person name="Pagani I."/>
            <person name="Berry A."/>
            <person name="Pawlowski K."/>
            <person name="Persson T."/>
            <person name="Vanden Heuvel B."/>
            <person name="Benson D."/>
            <person name="Woyke T."/>
        </authorList>
    </citation>
    <scope>NUCLEOTIDE SEQUENCE [LARGE SCALE GENOMIC DNA]</scope>
    <source>
        <strain evidence="5">4085684</strain>
    </source>
</reference>
<dbReference type="HOGENOM" id="CLU_1330318_0_0_11"/>
<dbReference type="Pfam" id="PF01106">
    <property type="entry name" value="NifU"/>
    <property type="match status" value="1"/>
</dbReference>
<dbReference type="InterPro" id="IPR034904">
    <property type="entry name" value="FSCA_dom_sf"/>
</dbReference>
<dbReference type="Proteomes" id="UP000001549">
    <property type="component" value="Chromosome"/>
</dbReference>
<dbReference type="PANTHER" id="PTHR43011">
    <property type="entry name" value="IRON-SULFUR CLUSTER ASSEMBLY 2 HOMOLOG, MITOCHONDRIAL"/>
    <property type="match status" value="1"/>
</dbReference>
<dbReference type="SUPFAM" id="SSF117916">
    <property type="entry name" value="Fe-S cluster assembly (FSCA) domain-like"/>
    <property type="match status" value="1"/>
</dbReference>
<evidence type="ECO:0000256" key="1">
    <source>
        <dbReference type="ARBA" id="ARBA00049958"/>
    </source>
</evidence>
<dbReference type="GO" id="GO:0005506">
    <property type="term" value="F:iron ion binding"/>
    <property type="evidence" value="ECO:0007669"/>
    <property type="project" value="InterPro"/>
</dbReference>
<gene>
    <name evidence="4" type="ordered locus">FsymDg_2793</name>
</gene>
<dbReference type="InterPro" id="IPR001075">
    <property type="entry name" value="NIF_FeS_clus_asmbl_NifU_C"/>
</dbReference>
<dbReference type="KEGG" id="fsy:FsymDg_2793"/>
<dbReference type="InterPro" id="IPR016092">
    <property type="entry name" value="ATAP"/>
</dbReference>
<dbReference type="EMBL" id="CP002801">
    <property type="protein sequence ID" value="AEH10129.1"/>
    <property type="molecule type" value="Genomic_DNA"/>
</dbReference>
<evidence type="ECO:0000259" key="3">
    <source>
        <dbReference type="Pfam" id="PF01521"/>
    </source>
</evidence>
<evidence type="ECO:0000313" key="5">
    <source>
        <dbReference type="Proteomes" id="UP000001549"/>
    </source>
</evidence>
<sequence length="199" mass="21108">MDITISFTERAAGQVRALLDREGGTPTAGLRVGVDGSGGGCAGHRYRLAVEPAPSVGDVVTRVADFDVFVAADAVDQFDGMRIDYSESLMSSGFTFYNPHARSHCMCGPSFVPPVQPDGVETSLLQKANVAIQHIRPHLQLVGRDASVVGVADGVISVRLTGIGLEREADVLELVKTVEQQLKDAVPDVRRVVPASVGR</sequence>
<protein>
    <submittedName>
        <fullName evidence="4">Iron-sulfur cluster assembly accessory protein</fullName>
    </submittedName>
</protein>
<dbReference type="GO" id="GO:0051539">
    <property type="term" value="F:4 iron, 4 sulfur cluster binding"/>
    <property type="evidence" value="ECO:0007669"/>
    <property type="project" value="TreeGrafter"/>
</dbReference>
<comment type="function">
    <text evidence="1">May be involved in the formation or repair of [Fe-S] clusters present in iron-sulfur proteins.</text>
</comment>
<organism evidence="4 5">
    <name type="scientific">Candidatus Protofrankia datiscae</name>
    <dbReference type="NCBI Taxonomy" id="2716812"/>
    <lineage>
        <taxon>Bacteria</taxon>
        <taxon>Bacillati</taxon>
        <taxon>Actinomycetota</taxon>
        <taxon>Actinomycetes</taxon>
        <taxon>Frankiales</taxon>
        <taxon>Frankiaceae</taxon>
        <taxon>Protofrankia</taxon>
    </lineage>
</organism>
<dbReference type="RefSeq" id="WP_013874036.1">
    <property type="nucleotide sequence ID" value="NC_015656.1"/>
</dbReference>
<evidence type="ECO:0000259" key="2">
    <source>
        <dbReference type="Pfam" id="PF01106"/>
    </source>
</evidence>
<dbReference type="Pfam" id="PF01521">
    <property type="entry name" value="Fe-S_biosyn"/>
    <property type="match status" value="1"/>
</dbReference>
<dbReference type="AlphaFoldDB" id="F8B4Z7"/>
<accession>F8B4Z7</accession>